<comment type="caution">
    <text evidence="1">The sequence shown here is derived from an EMBL/GenBank/DDBJ whole genome shotgun (WGS) entry which is preliminary data.</text>
</comment>
<sequence>MHLMKRLIDHGHRPGRLLATSDEEFASFRNACTAKKDLDLGLALGRRDGFVTVTD</sequence>
<proteinExistence type="predicted"/>
<evidence type="ECO:0000313" key="1">
    <source>
        <dbReference type="EMBL" id="MBK7674086.1"/>
    </source>
</evidence>
<gene>
    <name evidence="1" type="ORF">IPJ27_04600</name>
</gene>
<organism evidence="1 2">
    <name type="scientific">Candidatus Accumulibacter proximus</name>
    <dbReference type="NCBI Taxonomy" id="2954385"/>
    <lineage>
        <taxon>Bacteria</taxon>
        <taxon>Pseudomonadati</taxon>
        <taxon>Pseudomonadota</taxon>
        <taxon>Betaproteobacteria</taxon>
        <taxon>Candidatus Accumulibacter</taxon>
    </lineage>
</organism>
<dbReference type="EMBL" id="JADJMH010000002">
    <property type="protein sequence ID" value="MBK7674086.1"/>
    <property type="molecule type" value="Genomic_DNA"/>
</dbReference>
<dbReference type="AlphaFoldDB" id="A0A935PY62"/>
<name>A0A935PY62_9PROT</name>
<dbReference type="Proteomes" id="UP000697998">
    <property type="component" value="Unassembled WGS sequence"/>
</dbReference>
<accession>A0A935PY62</accession>
<protein>
    <submittedName>
        <fullName evidence="1">Uncharacterized protein</fullName>
    </submittedName>
</protein>
<reference evidence="1 2" key="1">
    <citation type="submission" date="2020-10" db="EMBL/GenBank/DDBJ databases">
        <title>Connecting structure to function with the recovery of over 1000 high-quality activated sludge metagenome-assembled genomes encoding full-length rRNA genes using long-read sequencing.</title>
        <authorList>
            <person name="Singleton C.M."/>
            <person name="Petriglieri F."/>
            <person name="Kristensen J.M."/>
            <person name="Kirkegaard R.H."/>
            <person name="Michaelsen T.Y."/>
            <person name="Andersen M.H."/>
            <person name="Karst S.M."/>
            <person name="Dueholm M.S."/>
            <person name="Nielsen P.H."/>
            <person name="Albertsen M."/>
        </authorList>
    </citation>
    <scope>NUCLEOTIDE SEQUENCE [LARGE SCALE GENOMIC DNA]</scope>
    <source>
        <strain evidence="1">EsbW_18-Q3-R4-48_BATAC.285</strain>
    </source>
</reference>
<evidence type="ECO:0000313" key="2">
    <source>
        <dbReference type="Proteomes" id="UP000697998"/>
    </source>
</evidence>